<organism evidence="5 6">
    <name type="scientific">Cuscuta europaea</name>
    <name type="common">European dodder</name>
    <dbReference type="NCBI Taxonomy" id="41803"/>
    <lineage>
        <taxon>Eukaryota</taxon>
        <taxon>Viridiplantae</taxon>
        <taxon>Streptophyta</taxon>
        <taxon>Embryophyta</taxon>
        <taxon>Tracheophyta</taxon>
        <taxon>Spermatophyta</taxon>
        <taxon>Magnoliopsida</taxon>
        <taxon>eudicotyledons</taxon>
        <taxon>Gunneridae</taxon>
        <taxon>Pentapetalae</taxon>
        <taxon>asterids</taxon>
        <taxon>lamiids</taxon>
        <taxon>Solanales</taxon>
        <taxon>Convolvulaceae</taxon>
        <taxon>Cuscuteae</taxon>
        <taxon>Cuscuta</taxon>
        <taxon>Cuscuta subgen. Cuscuta</taxon>
    </lineage>
</organism>
<name>A0A9P1EGG4_CUSEU</name>
<proteinExistence type="inferred from homology"/>
<comment type="caution">
    <text evidence="5">The sequence shown here is derived from an EMBL/GenBank/DDBJ whole genome shotgun (WGS) entry which is preliminary data.</text>
</comment>
<dbReference type="PANTHER" id="PTHR11413:SF110">
    <property type="entry name" value="CYSTEINE PROTEINASE INHIBITOR 6"/>
    <property type="match status" value="1"/>
</dbReference>
<sequence length="240" mass="27658">MQNRLNYSLCFVLVCFLGLFQLRVSARGQLFQIRNPRFSSEKHFLGSSRDCKANPNDGEIESLGRFAVLEHNKIENALLEFGRVIDAKEQVVSGKMYHLTLEAIDGGRKRMYEAQVWVKPWLKNFKQLQDFKCSYEVPSPGFAIKLDGFVLGWHKLPTHDPVVNQAASYAVQAITQRSNSLVPYELVDILLAKKKEIENYVKFDLILSVRNGVKKEKFRVMVSKNIEGKFYFDCMEQDHS</sequence>
<dbReference type="PANTHER" id="PTHR11413">
    <property type="entry name" value="CYSTATIN FAMILY MEMBER"/>
    <property type="match status" value="1"/>
</dbReference>
<evidence type="ECO:0000256" key="2">
    <source>
        <dbReference type="ARBA" id="ARBA00022704"/>
    </source>
</evidence>
<dbReference type="CDD" id="cd00042">
    <property type="entry name" value="CY"/>
    <property type="match status" value="1"/>
</dbReference>
<keyword evidence="2 3" id="KW-0789">Thiol protease inhibitor</keyword>
<dbReference type="InterPro" id="IPR046350">
    <property type="entry name" value="Cystatin_sf"/>
</dbReference>
<dbReference type="Pfam" id="PF16845">
    <property type="entry name" value="SQAPI"/>
    <property type="match status" value="1"/>
</dbReference>
<dbReference type="Gene3D" id="3.10.450.10">
    <property type="match status" value="2"/>
</dbReference>
<reference evidence="5" key="1">
    <citation type="submission" date="2022-07" db="EMBL/GenBank/DDBJ databases">
        <authorList>
            <person name="Macas J."/>
            <person name="Novak P."/>
            <person name="Neumann P."/>
        </authorList>
    </citation>
    <scope>NUCLEOTIDE SEQUENCE</scope>
</reference>
<gene>
    <name evidence="5" type="ORF">CEURO_LOCUS15766</name>
</gene>
<dbReference type="GO" id="GO:0004869">
    <property type="term" value="F:cysteine-type endopeptidase inhibitor activity"/>
    <property type="evidence" value="ECO:0007669"/>
    <property type="project" value="UniProtKB-KW"/>
</dbReference>
<dbReference type="AlphaFoldDB" id="A0A9P1EGG4"/>
<comment type="similarity">
    <text evidence="3">Belongs to the cystatin family. Phytocystatin subfamily.</text>
</comment>
<keyword evidence="6" id="KW-1185">Reference proteome</keyword>
<dbReference type="EMBL" id="CAMAPE010000041">
    <property type="protein sequence ID" value="CAH9102424.1"/>
    <property type="molecule type" value="Genomic_DNA"/>
</dbReference>
<feature type="domain" description="Cystatin" evidence="4">
    <location>
        <begin position="43"/>
        <end position="134"/>
    </location>
</feature>
<evidence type="ECO:0000313" key="5">
    <source>
        <dbReference type="EMBL" id="CAH9102424.1"/>
    </source>
</evidence>
<dbReference type="PROSITE" id="PS00287">
    <property type="entry name" value="CYSTATIN"/>
    <property type="match status" value="1"/>
</dbReference>
<feature type="signal peptide" evidence="3">
    <location>
        <begin position="1"/>
        <end position="26"/>
    </location>
</feature>
<evidence type="ECO:0000313" key="6">
    <source>
        <dbReference type="Proteomes" id="UP001152484"/>
    </source>
</evidence>
<dbReference type="OrthoDB" id="1908104at2759"/>
<evidence type="ECO:0000259" key="4">
    <source>
        <dbReference type="SMART" id="SM00043"/>
    </source>
</evidence>
<dbReference type="Proteomes" id="UP001152484">
    <property type="component" value="Unassembled WGS sequence"/>
</dbReference>
<dbReference type="InterPro" id="IPR027214">
    <property type="entry name" value="Cystatin"/>
</dbReference>
<evidence type="ECO:0000256" key="1">
    <source>
        <dbReference type="ARBA" id="ARBA00022690"/>
    </source>
</evidence>
<dbReference type="SMART" id="SM00043">
    <property type="entry name" value="CY"/>
    <property type="match status" value="1"/>
</dbReference>
<evidence type="ECO:0000256" key="3">
    <source>
        <dbReference type="RuleBase" id="RU362130"/>
    </source>
</evidence>
<accession>A0A9P1EGG4</accession>
<keyword evidence="3" id="KW-0732">Signal</keyword>
<dbReference type="SUPFAM" id="SSF54403">
    <property type="entry name" value="Cystatin/monellin"/>
    <property type="match status" value="2"/>
</dbReference>
<protein>
    <recommendedName>
        <fullName evidence="3">Cysteine proteinase inhibitor</fullName>
    </recommendedName>
</protein>
<dbReference type="InterPro" id="IPR018073">
    <property type="entry name" value="Prot_inh_cystat_CS"/>
</dbReference>
<keyword evidence="1 3" id="KW-0646">Protease inhibitor</keyword>
<dbReference type="InterPro" id="IPR000010">
    <property type="entry name" value="Cystatin_dom"/>
</dbReference>
<feature type="chain" id="PRO_5040538795" description="Cysteine proteinase inhibitor" evidence="3">
    <location>
        <begin position="27"/>
        <end position="240"/>
    </location>
</feature>